<evidence type="ECO:0000256" key="1">
    <source>
        <dbReference type="ARBA" id="ARBA00023002"/>
    </source>
</evidence>
<accession>A0A2W5FIE1</accession>
<reference evidence="3 4" key="1">
    <citation type="submission" date="2017-08" db="EMBL/GenBank/DDBJ databases">
        <title>Infants hospitalized years apart are colonized by the same room-sourced microbial strains.</title>
        <authorList>
            <person name="Brooks B."/>
            <person name="Olm M.R."/>
            <person name="Firek B.A."/>
            <person name="Baker R."/>
            <person name="Thomas B.C."/>
            <person name="Morowitz M.J."/>
            <person name="Banfield J.F."/>
        </authorList>
    </citation>
    <scope>NUCLEOTIDE SEQUENCE [LARGE SCALE GENOMIC DNA]</scope>
    <source>
        <strain evidence="3">S2_006_000_R2_64</strain>
    </source>
</reference>
<dbReference type="Gene3D" id="3.90.1150.10">
    <property type="entry name" value="Aspartate Aminotransferase, domain 1"/>
    <property type="match status" value="1"/>
</dbReference>
<sequence>MRYLPLTKSNRADMLKAISVSHVDELFKDVPTQAMRKELADLPSFKSELDVERAMQAYALQNRAASAGPFFLGAGIYNHHIPASVDYIIQRSEFLTAYTPYQPEIAQGTLQVIFEFQSMIAQLTGQDIANASMYDGATSTAEAALMAMRLTGRRKIVLGTELNPQYREVLQSYLWNFDDAELAEGVPDDQTACVIVQSPDFLGTPHSCADFKAQCDAVGAKLVVVITEIVSLGMLPPPSEADIVCGEAQSIGLPMSFGGPHLGFFACKEEYLRQMPGRLCGQTNDADGKPGFVLTLSTREQHIRREKATSNICTNQGLCALAFTVHMALLGESGFKNLAQLNHERACALADTLGAAGFEIENENFFNEFVVILKIPAKDAIKKLTQKNIIGGYALDGNRLLVCATEMTMDSDIKLFVEALS</sequence>
<evidence type="ECO:0000313" key="4">
    <source>
        <dbReference type="Proteomes" id="UP000249739"/>
    </source>
</evidence>
<dbReference type="NCBIfam" id="NF001696">
    <property type="entry name" value="PRK00451.1"/>
    <property type="match status" value="1"/>
</dbReference>
<dbReference type="PANTHER" id="PTHR42806:SF1">
    <property type="entry name" value="GLYCINE DEHYDROGENASE (DECARBOXYLATING)"/>
    <property type="match status" value="1"/>
</dbReference>
<name>A0A2W5FIE1_9BACT</name>
<organism evidence="3 4">
    <name type="scientific">Micavibrio aeruginosavorus</name>
    <dbReference type="NCBI Taxonomy" id="349221"/>
    <lineage>
        <taxon>Bacteria</taxon>
        <taxon>Pseudomonadati</taxon>
        <taxon>Bdellovibrionota</taxon>
        <taxon>Bdellovibrionia</taxon>
        <taxon>Bdellovibrionales</taxon>
        <taxon>Pseudobdellovibrionaceae</taxon>
        <taxon>Micavibrio</taxon>
    </lineage>
</organism>
<dbReference type="AlphaFoldDB" id="A0A2W5FIE1"/>
<comment type="caution">
    <text evidence="3">The sequence shown here is derived from an EMBL/GenBank/DDBJ whole genome shotgun (WGS) entry which is preliminary data.</text>
</comment>
<dbReference type="InterPro" id="IPR049315">
    <property type="entry name" value="GDC-P_N"/>
</dbReference>
<keyword evidence="1" id="KW-0560">Oxidoreductase</keyword>
<dbReference type="Pfam" id="PF02347">
    <property type="entry name" value="GDC-P"/>
    <property type="match status" value="1"/>
</dbReference>
<dbReference type="SUPFAM" id="SSF53383">
    <property type="entry name" value="PLP-dependent transferases"/>
    <property type="match status" value="1"/>
</dbReference>
<dbReference type="InterPro" id="IPR015421">
    <property type="entry name" value="PyrdxlP-dep_Trfase_major"/>
</dbReference>
<evidence type="ECO:0000313" key="3">
    <source>
        <dbReference type="EMBL" id="PZP55038.1"/>
    </source>
</evidence>
<dbReference type="InterPro" id="IPR015424">
    <property type="entry name" value="PyrdxlP-dep_Trfase"/>
</dbReference>
<dbReference type="Proteomes" id="UP000249739">
    <property type="component" value="Unassembled WGS sequence"/>
</dbReference>
<dbReference type="InterPro" id="IPR015422">
    <property type="entry name" value="PyrdxlP-dep_Trfase_small"/>
</dbReference>
<evidence type="ECO:0000259" key="2">
    <source>
        <dbReference type="Pfam" id="PF02347"/>
    </source>
</evidence>
<dbReference type="Gene3D" id="3.40.640.10">
    <property type="entry name" value="Type I PLP-dependent aspartate aminotransferase-like (Major domain)"/>
    <property type="match status" value="1"/>
</dbReference>
<dbReference type="InterPro" id="IPR023010">
    <property type="entry name" value="GcvPA"/>
</dbReference>
<dbReference type="GO" id="GO:0009116">
    <property type="term" value="P:nucleoside metabolic process"/>
    <property type="evidence" value="ECO:0007669"/>
    <property type="project" value="InterPro"/>
</dbReference>
<protein>
    <submittedName>
        <fullName evidence="3">Aminomethyl-transferring glycine dehydrogenase subunit GcvPA</fullName>
    </submittedName>
</protein>
<dbReference type="GO" id="GO:0004375">
    <property type="term" value="F:glycine dehydrogenase (decarboxylating) activity"/>
    <property type="evidence" value="ECO:0007669"/>
    <property type="project" value="InterPro"/>
</dbReference>
<feature type="domain" description="Glycine cleavage system P-protein N-terminal" evidence="2">
    <location>
        <begin position="1"/>
        <end position="417"/>
    </location>
</feature>
<dbReference type="EMBL" id="QFOT01000093">
    <property type="protein sequence ID" value="PZP55038.1"/>
    <property type="molecule type" value="Genomic_DNA"/>
</dbReference>
<gene>
    <name evidence="3" type="ORF">DI586_08105</name>
</gene>
<dbReference type="PANTHER" id="PTHR42806">
    <property type="entry name" value="GLYCINE CLEAVAGE SYSTEM P-PROTEIN"/>
    <property type="match status" value="1"/>
</dbReference>
<proteinExistence type="predicted"/>